<evidence type="ECO:0000313" key="1">
    <source>
        <dbReference type="EMBL" id="GAC23500.1"/>
    </source>
</evidence>
<proteinExistence type="predicted"/>
<gene>
    <name evidence="1" type="ORF">GMES_1201</name>
</gene>
<dbReference type="RefSeq" id="WP_006991651.1">
    <property type="nucleotide sequence ID" value="NZ_BAEP01000023.1"/>
</dbReference>
<evidence type="ECO:0000313" key="2">
    <source>
        <dbReference type="Proteomes" id="UP000006263"/>
    </source>
</evidence>
<comment type="caution">
    <text evidence="1">The sequence shown here is derived from an EMBL/GenBank/DDBJ whole genome shotgun (WGS) entry which is preliminary data.</text>
</comment>
<dbReference type="Proteomes" id="UP000006263">
    <property type="component" value="Unassembled WGS sequence"/>
</dbReference>
<protein>
    <submittedName>
        <fullName evidence="1">Uncharacterized protein</fullName>
    </submittedName>
</protein>
<reference evidence="1 2" key="1">
    <citation type="journal article" date="2017" name="Antonie Van Leeuwenhoek">
        <title>Rhizobium rhizosphaerae sp. nov., a novel species isolated from rice rhizosphere.</title>
        <authorList>
            <person name="Zhao J.J."/>
            <person name="Zhang J."/>
            <person name="Zhang R.J."/>
            <person name="Zhang C.W."/>
            <person name="Yin H.Q."/>
            <person name="Zhang X.X."/>
        </authorList>
    </citation>
    <scope>NUCLEOTIDE SEQUENCE [LARGE SCALE GENOMIC DNA]</scope>
    <source>
        <strain evidence="1 2">KMM 241</strain>
    </source>
</reference>
<dbReference type="AlphaFoldDB" id="K6ZJE2"/>
<sequence>MIKEITVGVTIFAAGSLITWMATQSEEKLIETQMSALSSKIIKDKNFRKIILSDFKADGSFKGKDGLDGKDFSQISLKDYKISTSDNQTKNLFTTNHSFCAVSGLEFNFGGTGGNKICVTKVRENGTWIVEARAEHKQNLVCTVSCF</sequence>
<dbReference type="EMBL" id="BAEP01000023">
    <property type="protein sequence ID" value="GAC23500.1"/>
    <property type="molecule type" value="Genomic_DNA"/>
</dbReference>
<name>K6ZJE2_9ALTE</name>
<accession>K6ZJE2</accession>
<organism evidence="1 2">
    <name type="scientific">Paraglaciecola mesophila KMM 241</name>
    <dbReference type="NCBI Taxonomy" id="1128912"/>
    <lineage>
        <taxon>Bacteria</taxon>
        <taxon>Pseudomonadati</taxon>
        <taxon>Pseudomonadota</taxon>
        <taxon>Gammaproteobacteria</taxon>
        <taxon>Alteromonadales</taxon>
        <taxon>Alteromonadaceae</taxon>
        <taxon>Paraglaciecola</taxon>
    </lineage>
</organism>
<dbReference type="OrthoDB" id="9875308at2"/>